<gene>
    <name evidence="1" type="ORF">IAB71_00260</name>
</gene>
<dbReference type="Proteomes" id="UP000824169">
    <property type="component" value="Unassembled WGS sequence"/>
</dbReference>
<dbReference type="EMBL" id="DVOO01000002">
    <property type="protein sequence ID" value="HIV24218.1"/>
    <property type="molecule type" value="Genomic_DNA"/>
</dbReference>
<protein>
    <submittedName>
        <fullName evidence="1">Twitching motility protein PilT</fullName>
    </submittedName>
</protein>
<accession>A0A9D1P240</accession>
<comment type="caution">
    <text evidence="1">The sequence shown here is derived from an EMBL/GenBank/DDBJ whole genome shotgun (WGS) entry which is preliminary data.</text>
</comment>
<proteinExistence type="predicted"/>
<reference evidence="1" key="2">
    <citation type="journal article" date="2021" name="PeerJ">
        <title>Extensive microbial diversity within the chicken gut microbiome revealed by metagenomics and culture.</title>
        <authorList>
            <person name="Gilroy R."/>
            <person name="Ravi A."/>
            <person name="Getino M."/>
            <person name="Pursley I."/>
            <person name="Horton D.L."/>
            <person name="Alikhan N.F."/>
            <person name="Baker D."/>
            <person name="Gharbi K."/>
            <person name="Hall N."/>
            <person name="Watson M."/>
            <person name="Adriaenssens E.M."/>
            <person name="Foster-Nyarko E."/>
            <person name="Jarju S."/>
            <person name="Secka A."/>
            <person name="Antonio M."/>
            <person name="Oren A."/>
            <person name="Chaudhuri R.R."/>
            <person name="La Ragione R."/>
            <person name="Hildebrand F."/>
            <person name="Pallen M.J."/>
        </authorList>
    </citation>
    <scope>NUCLEOTIDE SEQUENCE</scope>
    <source>
        <strain evidence="1">CHK188-20938</strain>
    </source>
</reference>
<organism evidence="1 2">
    <name type="scientific">Candidatus Scatomonas pullistercoris</name>
    <dbReference type="NCBI Taxonomy" id="2840920"/>
    <lineage>
        <taxon>Bacteria</taxon>
        <taxon>Bacillati</taxon>
        <taxon>Bacillota</taxon>
        <taxon>Clostridia</taxon>
        <taxon>Lachnospirales</taxon>
        <taxon>Lachnospiraceae</taxon>
        <taxon>Lachnospiraceae incertae sedis</taxon>
        <taxon>Candidatus Scatomonas</taxon>
    </lineage>
</organism>
<evidence type="ECO:0000313" key="2">
    <source>
        <dbReference type="Proteomes" id="UP000824169"/>
    </source>
</evidence>
<reference evidence="1" key="1">
    <citation type="submission" date="2020-10" db="EMBL/GenBank/DDBJ databases">
        <authorList>
            <person name="Gilroy R."/>
        </authorList>
    </citation>
    <scope>NUCLEOTIDE SEQUENCE</scope>
    <source>
        <strain evidence="1">CHK188-20938</strain>
    </source>
</reference>
<dbReference type="AlphaFoldDB" id="A0A9D1P240"/>
<evidence type="ECO:0000313" key="1">
    <source>
        <dbReference type="EMBL" id="HIV24218.1"/>
    </source>
</evidence>
<sequence length="141" mass="15990">MVQLIVGKKGKGKTKYLLDKVNTAIQDAHGSIVYLDKSSKHMYELNNKIRLIDVSAFPLRNSDEFIGFICGILSQDHDLEQMYLDSFLRLARLEGRENEIDGCVKQLEEISRIFGADFVLSVSLDKEELSAELQEKIILAL</sequence>
<name>A0A9D1P240_9FIRM</name>